<feature type="compositionally biased region" description="Basic and acidic residues" evidence="2">
    <location>
        <begin position="15"/>
        <end position="29"/>
    </location>
</feature>
<gene>
    <name evidence="3" type="ORF">J8TS2_24120</name>
</gene>
<keyword evidence="4" id="KW-1185">Reference proteome</keyword>
<keyword evidence="1" id="KW-0175">Coiled coil</keyword>
<evidence type="ECO:0000256" key="1">
    <source>
        <dbReference type="SAM" id="Coils"/>
    </source>
</evidence>
<evidence type="ECO:0000313" key="3">
    <source>
        <dbReference type="EMBL" id="GIN58093.1"/>
    </source>
</evidence>
<feature type="region of interest" description="Disordered" evidence="2">
    <location>
        <begin position="115"/>
        <end position="145"/>
    </location>
</feature>
<sequence length="160" mass="18121">MSEIMTETEQLYDGMKPKEAIEDQSKQSEEAEAIEDQTDALIEIEREIESYQSKIAKLDEQLAGFKAESIAEAKRKSMRELHYNDDQIERYLSHIEGETADEIKASVLKLTTDIPPVDPYGDPSSMNGAKQKPTHADPGEYGKQAAKRVMHKVFPHLRGR</sequence>
<evidence type="ECO:0000313" key="4">
    <source>
        <dbReference type="Proteomes" id="UP000679950"/>
    </source>
</evidence>
<accession>A0ABQ4KL40</accession>
<feature type="coiled-coil region" evidence="1">
    <location>
        <begin position="34"/>
        <end position="68"/>
    </location>
</feature>
<proteinExistence type="predicted"/>
<dbReference type="RefSeq" id="WP_212966415.1">
    <property type="nucleotide sequence ID" value="NZ_BORB01000019.1"/>
</dbReference>
<dbReference type="Proteomes" id="UP000679950">
    <property type="component" value="Unassembled WGS sequence"/>
</dbReference>
<dbReference type="EMBL" id="BORB01000019">
    <property type="protein sequence ID" value="GIN58093.1"/>
    <property type="molecule type" value="Genomic_DNA"/>
</dbReference>
<reference evidence="3 4" key="1">
    <citation type="submission" date="2021-03" db="EMBL/GenBank/DDBJ databases">
        <title>Antimicrobial resistance genes in bacteria isolated from Japanese honey, and their potential for conferring macrolide and lincosamide resistance in the American foulbrood pathogen Paenibacillus larvae.</title>
        <authorList>
            <person name="Okamoto M."/>
            <person name="Kumagai M."/>
            <person name="Kanamori H."/>
            <person name="Takamatsu D."/>
        </authorList>
    </citation>
    <scope>NUCLEOTIDE SEQUENCE [LARGE SCALE GENOMIC DNA]</scope>
    <source>
        <strain evidence="3 4">J8TS2</strain>
    </source>
</reference>
<organism evidence="3 4">
    <name type="scientific">Lederbergia ruris</name>
    <dbReference type="NCBI Taxonomy" id="217495"/>
    <lineage>
        <taxon>Bacteria</taxon>
        <taxon>Bacillati</taxon>
        <taxon>Bacillota</taxon>
        <taxon>Bacilli</taxon>
        <taxon>Bacillales</taxon>
        <taxon>Bacillaceae</taxon>
        <taxon>Lederbergia</taxon>
    </lineage>
</organism>
<evidence type="ECO:0000256" key="2">
    <source>
        <dbReference type="SAM" id="MobiDB-lite"/>
    </source>
</evidence>
<comment type="caution">
    <text evidence="3">The sequence shown here is derived from an EMBL/GenBank/DDBJ whole genome shotgun (WGS) entry which is preliminary data.</text>
</comment>
<feature type="region of interest" description="Disordered" evidence="2">
    <location>
        <begin position="1"/>
        <end position="34"/>
    </location>
</feature>
<name>A0ABQ4KL40_9BACI</name>
<protein>
    <submittedName>
        <fullName evidence="3">Uncharacterized protein</fullName>
    </submittedName>
</protein>